<evidence type="ECO:0000256" key="4">
    <source>
        <dbReference type="ARBA" id="ARBA00022801"/>
    </source>
</evidence>
<evidence type="ECO:0000259" key="9">
    <source>
        <dbReference type="Pfam" id="PF00962"/>
    </source>
</evidence>
<proteinExistence type="inferred from homology"/>
<feature type="domain" description="Adenosine deaminase" evidence="9">
    <location>
        <begin position="850"/>
        <end position="966"/>
    </location>
</feature>
<evidence type="ECO:0000256" key="7">
    <source>
        <dbReference type="ARBA" id="ARBA00048787"/>
    </source>
</evidence>
<dbReference type="GO" id="GO:0046103">
    <property type="term" value="P:inosine biosynthetic process"/>
    <property type="evidence" value="ECO:0007669"/>
    <property type="project" value="TreeGrafter"/>
</dbReference>
<dbReference type="InterPro" id="IPR006330">
    <property type="entry name" value="Ado/ade_deaminase"/>
</dbReference>
<evidence type="ECO:0000256" key="5">
    <source>
        <dbReference type="ARBA" id="ARBA00022833"/>
    </source>
</evidence>
<dbReference type="InterPro" id="IPR032466">
    <property type="entry name" value="Metal_Hydrolase"/>
</dbReference>
<comment type="similarity">
    <text evidence="2">Belongs to the metallo-dependent hydrolases superfamily. Adenosine and AMP deaminases family.</text>
</comment>
<dbReference type="SUPFAM" id="SSF51556">
    <property type="entry name" value="Metallo-dependent hydrolases"/>
    <property type="match status" value="1"/>
</dbReference>
<comment type="cofactor">
    <cofactor evidence="1">
        <name>Zn(2+)</name>
        <dbReference type="ChEBI" id="CHEBI:29105"/>
    </cofactor>
</comment>
<sequence>MNKNRLEQILTVMLFPFCDPGLGSRDPLLEQYLAYEKFEQCSALDPGKRERRERAGKKYQRSRRELMEYLRTRSVRVKSCDDLQQLCELFYPRREFLKRKREADAFAAAAGFYLKKASDIAGAMLTYRDGVVALRTWKTETGPDILSKTLLGNLSAFDKVEVWSLMIRFVVPDLFLVLFARSCGLGREAYYEQKPMISLADKLLVKCLQKGVAENHLHFNAGFDYVEVWISRMNPAGKWKDETAWGKEDIRYAQAAVFRCLAAGFLKDREEEKRRKKKPGKFKAWLDRRGDRAEAGLLRGLMKGEAEPVKGARDLLERIAVEWNPGGLQIEHDFLLETVYRDETELKASSELLLLDGCCACLKEEEDGLFSILFLQYLRTKNALFSESWQRFEIQGLLWFQGYFDRSKRMLREATDRESMMLEVFRSQAKIASLKKLEIRIGPNVDWRDMDSLQYDRCSREILSRLNDQLGEVFRTYRRYLIESGTGVAKARALLEEEEKRRGMPGFSWRDLCGRVRERIGGLRAPALGIVYHFIKTERLDDLSGYFCWRDFGQEGGYSGHSVVLRKDMANIAMAIEELRISVLHLDEYIVGIDAASDENAMEPWMFAPAYNRMRSRRISRPVRRSGESGGKYSLVQNIGFTYHVGEDFRHILSGLRHIDEVIERFHYKPGDRLGHAIALGVDIRKWARGNEVIPVPAQEYLEDLLWIWGVNVKAGIDLPLQLERLEERILSLAAEIYARAETITVRMLYEAYSMKFLEDHETILREQEDRLQKEEQGTGGNGAEEEENGAEGGRTFCYYSHRCAIGNREWTAKRLLCTNYCPVFLERYQSVILTRIEEPDVAVWERLQEYLLEKVEKNGIYVETNPASNLTIGDFEDFRDHPIFRMNSIRAQERGHRIMVTVNSDDPAVFHTNVENELSYLYYATEHAGVPKEEVLSWIDRIRQNGLEASFIRREKDAATMLDEISGILDDLHTN</sequence>
<evidence type="ECO:0000256" key="3">
    <source>
        <dbReference type="ARBA" id="ARBA00022723"/>
    </source>
</evidence>
<name>A0A9D2MRZ8_9FIRM</name>
<comment type="caution">
    <text evidence="10">The sequence shown here is derived from an EMBL/GenBank/DDBJ whole genome shotgun (WGS) entry which is preliminary data.</text>
</comment>
<dbReference type="PANTHER" id="PTHR11409:SF42">
    <property type="entry name" value="ADENOSINE DEAMINASE-LIKE PROTEIN"/>
    <property type="match status" value="1"/>
</dbReference>
<accession>A0A9D2MRZ8</accession>
<dbReference type="PANTHER" id="PTHR11409">
    <property type="entry name" value="ADENOSINE DEAMINASE"/>
    <property type="match status" value="1"/>
</dbReference>
<evidence type="ECO:0000256" key="1">
    <source>
        <dbReference type="ARBA" id="ARBA00001947"/>
    </source>
</evidence>
<comment type="catalytic activity">
    <reaction evidence="7">
        <text>N(6)-methyl-AMP + H2O + H(+) = IMP + methylamine</text>
        <dbReference type="Rhea" id="RHEA:16001"/>
        <dbReference type="ChEBI" id="CHEBI:15377"/>
        <dbReference type="ChEBI" id="CHEBI:15378"/>
        <dbReference type="ChEBI" id="CHEBI:58053"/>
        <dbReference type="ChEBI" id="CHEBI:59338"/>
        <dbReference type="ChEBI" id="CHEBI:144842"/>
    </reaction>
    <physiologicalReaction direction="left-to-right" evidence="7">
        <dbReference type="Rhea" id="RHEA:16002"/>
    </physiologicalReaction>
</comment>
<dbReference type="GO" id="GO:0009117">
    <property type="term" value="P:nucleotide metabolic process"/>
    <property type="evidence" value="ECO:0007669"/>
    <property type="project" value="UniProtKB-KW"/>
</dbReference>
<evidence type="ECO:0000313" key="11">
    <source>
        <dbReference type="Proteomes" id="UP000886883"/>
    </source>
</evidence>
<keyword evidence="3" id="KW-0479">Metal-binding</keyword>
<reference evidence="10" key="2">
    <citation type="submission" date="2021-04" db="EMBL/GenBank/DDBJ databases">
        <authorList>
            <person name="Gilroy R."/>
        </authorList>
    </citation>
    <scope>NUCLEOTIDE SEQUENCE</scope>
    <source>
        <strain evidence="10">USAMLcec3-2134</strain>
    </source>
</reference>
<gene>
    <name evidence="10" type="ORF">H9763_10720</name>
</gene>
<keyword evidence="6" id="KW-0546">Nucleotide metabolism</keyword>
<dbReference type="Gene3D" id="3.20.20.140">
    <property type="entry name" value="Metal-dependent hydrolases"/>
    <property type="match status" value="2"/>
</dbReference>
<organism evidence="10 11">
    <name type="scientific">Candidatus Eisenbergiella merdigallinarum</name>
    <dbReference type="NCBI Taxonomy" id="2838552"/>
    <lineage>
        <taxon>Bacteria</taxon>
        <taxon>Bacillati</taxon>
        <taxon>Bacillota</taxon>
        <taxon>Clostridia</taxon>
        <taxon>Lachnospirales</taxon>
        <taxon>Lachnospiraceae</taxon>
        <taxon>Eisenbergiella</taxon>
    </lineage>
</organism>
<dbReference type="Proteomes" id="UP000886883">
    <property type="component" value="Unassembled WGS sequence"/>
</dbReference>
<evidence type="ECO:0000313" key="10">
    <source>
        <dbReference type="EMBL" id="HJB91918.1"/>
    </source>
</evidence>
<dbReference type="GO" id="GO:0046872">
    <property type="term" value="F:metal ion binding"/>
    <property type="evidence" value="ECO:0007669"/>
    <property type="project" value="UniProtKB-KW"/>
</dbReference>
<dbReference type="InterPro" id="IPR001365">
    <property type="entry name" value="A_deaminase_dom"/>
</dbReference>
<evidence type="ECO:0000256" key="2">
    <source>
        <dbReference type="ARBA" id="ARBA00006676"/>
    </source>
</evidence>
<keyword evidence="5" id="KW-0862">Zinc</keyword>
<evidence type="ECO:0000256" key="6">
    <source>
        <dbReference type="ARBA" id="ARBA00023080"/>
    </source>
</evidence>
<dbReference type="AlphaFoldDB" id="A0A9D2MRZ8"/>
<keyword evidence="4" id="KW-0378">Hydrolase</keyword>
<feature type="region of interest" description="Disordered" evidence="8">
    <location>
        <begin position="771"/>
        <end position="790"/>
    </location>
</feature>
<dbReference type="EMBL" id="DWXE01000040">
    <property type="protein sequence ID" value="HJB91918.1"/>
    <property type="molecule type" value="Genomic_DNA"/>
</dbReference>
<dbReference type="GO" id="GO:0006154">
    <property type="term" value="P:adenosine catabolic process"/>
    <property type="evidence" value="ECO:0007669"/>
    <property type="project" value="TreeGrafter"/>
</dbReference>
<dbReference type="Pfam" id="PF00962">
    <property type="entry name" value="A_deaminase"/>
    <property type="match status" value="1"/>
</dbReference>
<protein>
    <recommendedName>
        <fullName evidence="9">Adenosine deaminase domain-containing protein</fullName>
    </recommendedName>
</protein>
<dbReference type="GO" id="GO:0004000">
    <property type="term" value="F:adenosine deaminase activity"/>
    <property type="evidence" value="ECO:0007669"/>
    <property type="project" value="TreeGrafter"/>
</dbReference>
<evidence type="ECO:0000256" key="8">
    <source>
        <dbReference type="SAM" id="MobiDB-lite"/>
    </source>
</evidence>
<reference evidence="10" key="1">
    <citation type="journal article" date="2021" name="PeerJ">
        <title>Extensive microbial diversity within the chicken gut microbiome revealed by metagenomics and culture.</title>
        <authorList>
            <person name="Gilroy R."/>
            <person name="Ravi A."/>
            <person name="Getino M."/>
            <person name="Pursley I."/>
            <person name="Horton D.L."/>
            <person name="Alikhan N.F."/>
            <person name="Baker D."/>
            <person name="Gharbi K."/>
            <person name="Hall N."/>
            <person name="Watson M."/>
            <person name="Adriaenssens E.M."/>
            <person name="Foster-Nyarko E."/>
            <person name="Jarju S."/>
            <person name="Secka A."/>
            <person name="Antonio M."/>
            <person name="Oren A."/>
            <person name="Chaudhuri R.R."/>
            <person name="La Ragione R."/>
            <person name="Hildebrand F."/>
            <person name="Pallen M.J."/>
        </authorList>
    </citation>
    <scope>NUCLEOTIDE SEQUENCE</scope>
    <source>
        <strain evidence="10">USAMLcec3-2134</strain>
    </source>
</reference>